<accession>A0A7Z1MFN3</accession>
<reference evidence="1" key="2">
    <citation type="journal article" date="2018" name="Nature">
        <title>A major lineage of non-tailed dsDNA viruses as unrecognized killers of marine bacteria.</title>
        <authorList>
            <person name="Kauffman K.M."/>
            <person name="Hussain F.A."/>
            <person name="Yang J."/>
            <person name="Arevalo P."/>
            <person name="Brown J.M."/>
            <person name="Chang W.K."/>
            <person name="VanInsberghe D."/>
            <person name="Elsherbini J."/>
            <person name="Sharma R.S."/>
            <person name="Cutler M.B."/>
            <person name="Kelly L."/>
            <person name="Polz M.F."/>
        </authorList>
    </citation>
    <scope>NUCLEOTIDE SEQUENCE</scope>
    <source>
        <strain evidence="1">10N.222.46.E12</strain>
    </source>
</reference>
<dbReference type="EMBL" id="MDBS01000059">
    <property type="protein sequence ID" value="PMP25130.1"/>
    <property type="molecule type" value="Genomic_DNA"/>
</dbReference>
<protein>
    <submittedName>
        <fullName evidence="1">Uncharacterized protein</fullName>
    </submittedName>
</protein>
<sequence>MGIDDRFMDALELDIVKTLNSLLGVSSEQDKRVYDLAEAVVIQLVNEHFISQESFCGEQCRICELNDELINFLEPRRLDRVIVECCNYDARLIE</sequence>
<dbReference type="AlphaFoldDB" id="A0A7Z1MFN3"/>
<reference evidence="1" key="1">
    <citation type="submission" date="2016-07" db="EMBL/GenBank/DDBJ databases">
        <authorList>
            <person name="Kauffman K."/>
            <person name="Arevalo P."/>
            <person name="Polz M.F."/>
        </authorList>
    </citation>
    <scope>NUCLEOTIDE SEQUENCE</scope>
    <source>
        <strain evidence="1">10N.222.46.E12</strain>
    </source>
</reference>
<proteinExistence type="predicted"/>
<dbReference type="RefSeq" id="WP_102333698.1">
    <property type="nucleotide sequence ID" value="NZ_CP170594.1"/>
</dbReference>
<name>A0A7Z1MFN3_9VIBR</name>
<gene>
    <name evidence="1" type="ORF">BCS90_24865</name>
</gene>
<evidence type="ECO:0000313" key="1">
    <source>
        <dbReference type="EMBL" id="PMP25130.1"/>
    </source>
</evidence>
<comment type="caution">
    <text evidence="1">The sequence shown here is derived from an EMBL/GenBank/DDBJ whole genome shotgun (WGS) entry which is preliminary data.</text>
</comment>
<organism evidence="1">
    <name type="scientific">Vibrio cyclitrophicus</name>
    <dbReference type="NCBI Taxonomy" id="47951"/>
    <lineage>
        <taxon>Bacteria</taxon>
        <taxon>Pseudomonadati</taxon>
        <taxon>Pseudomonadota</taxon>
        <taxon>Gammaproteobacteria</taxon>
        <taxon>Vibrionales</taxon>
        <taxon>Vibrionaceae</taxon>
        <taxon>Vibrio</taxon>
    </lineage>
</organism>